<dbReference type="PANTHER" id="PTHR10584:SF166">
    <property type="entry name" value="RIBOKINASE"/>
    <property type="match status" value="1"/>
</dbReference>
<accession>A0ABX7FUZ4</accession>
<dbReference type="EMBL" id="CP069127">
    <property type="protein sequence ID" value="QRG70048.1"/>
    <property type="molecule type" value="Genomic_DNA"/>
</dbReference>
<feature type="domain" description="Carbohydrate kinase PfkB" evidence="3">
    <location>
        <begin position="9"/>
        <end position="125"/>
    </location>
</feature>
<keyword evidence="2" id="KW-0418">Kinase</keyword>
<evidence type="ECO:0000313" key="4">
    <source>
        <dbReference type="EMBL" id="QRG70048.1"/>
    </source>
</evidence>
<dbReference type="Proteomes" id="UP000596248">
    <property type="component" value="Chromosome"/>
</dbReference>
<dbReference type="Gene3D" id="3.40.1190.20">
    <property type="match status" value="1"/>
</dbReference>
<feature type="domain" description="Carbohydrate kinase PfkB" evidence="3">
    <location>
        <begin position="169"/>
        <end position="266"/>
    </location>
</feature>
<evidence type="ECO:0000313" key="5">
    <source>
        <dbReference type="Proteomes" id="UP000596248"/>
    </source>
</evidence>
<dbReference type="InterPro" id="IPR011611">
    <property type="entry name" value="PfkB_dom"/>
</dbReference>
<name>A0ABX7FUZ4_BRECH</name>
<dbReference type="PANTHER" id="PTHR10584">
    <property type="entry name" value="SUGAR KINASE"/>
    <property type="match status" value="1"/>
</dbReference>
<dbReference type="Pfam" id="PF00294">
    <property type="entry name" value="PfkB"/>
    <property type="match status" value="2"/>
</dbReference>
<evidence type="ECO:0000259" key="3">
    <source>
        <dbReference type="Pfam" id="PF00294"/>
    </source>
</evidence>
<protein>
    <submittedName>
        <fullName evidence="4">Fructoselysine 6-kinase</fullName>
    </submittedName>
</protein>
<sequence length="275" mass="30321">MAMRLIAIGDNVVDYYKDRGEIFPGGNALNVAVLGKRYQAAVSSYIGIIGNDRAAEHVKQTLLLENIDISRLRQAFGPNGEAVVSLNAEGDRVFVGSNAGGVQAYMGLRLNQQDKEYIASHDLMHTSIYSNLEHELPGLHKKIPISFDFSTRWTDSYLQRVCPYIEYGFFSGSDLTEDECHQLIHRVHSLGTKVVGVTRGAEGAIFSEEGRLYRQHITETVVVDTLGAGDSFIAMFLMQYHQKHDMEDALRQASVAAAKTCGHYGAFGYGVPKVG</sequence>
<dbReference type="SUPFAM" id="SSF53613">
    <property type="entry name" value="Ribokinase-like"/>
    <property type="match status" value="1"/>
</dbReference>
<keyword evidence="5" id="KW-1185">Reference proteome</keyword>
<organism evidence="4 5">
    <name type="scientific">Brevibacillus choshinensis</name>
    <dbReference type="NCBI Taxonomy" id="54911"/>
    <lineage>
        <taxon>Bacteria</taxon>
        <taxon>Bacillati</taxon>
        <taxon>Bacillota</taxon>
        <taxon>Bacilli</taxon>
        <taxon>Bacillales</taxon>
        <taxon>Paenibacillaceae</taxon>
        <taxon>Brevibacillus</taxon>
    </lineage>
</organism>
<evidence type="ECO:0000256" key="1">
    <source>
        <dbReference type="ARBA" id="ARBA00022679"/>
    </source>
</evidence>
<dbReference type="RefSeq" id="WP_203357022.1">
    <property type="nucleotide sequence ID" value="NZ_CP069127.1"/>
</dbReference>
<evidence type="ECO:0000256" key="2">
    <source>
        <dbReference type="ARBA" id="ARBA00022777"/>
    </source>
</evidence>
<proteinExistence type="predicted"/>
<keyword evidence="1" id="KW-0808">Transferase</keyword>
<dbReference type="InterPro" id="IPR029056">
    <property type="entry name" value="Ribokinase-like"/>
</dbReference>
<gene>
    <name evidence="4" type="ORF">JNE38_13550</name>
</gene>
<reference evidence="4 5" key="1">
    <citation type="submission" date="2021-01" db="EMBL/GenBank/DDBJ databases">
        <title>Identification of strong promoters based on the transcriptome of Brevibacillus choshinensis.</title>
        <authorList>
            <person name="Yao D."/>
            <person name="Zhang K."/>
            <person name="Wu J."/>
        </authorList>
    </citation>
    <scope>NUCLEOTIDE SEQUENCE [LARGE SCALE GENOMIC DNA]</scope>
    <source>
        <strain evidence="4 5">HPD31-SP3</strain>
    </source>
</reference>